<keyword evidence="3" id="KW-1185">Reference proteome</keyword>
<dbReference type="EMBL" id="JAUCGQ010000001">
    <property type="protein sequence ID" value="MDM7855497.1"/>
    <property type="molecule type" value="Genomic_DNA"/>
</dbReference>
<evidence type="ECO:0000313" key="3">
    <source>
        <dbReference type="Proteomes" id="UP001529338"/>
    </source>
</evidence>
<sequence>MSLFRRRSAPAPAPSPTFLPGGPSGAAAAHANEEPSDEVKALAELALTHAVTSVVPEGGPLIPFAIVETVGGDRSLQRFVDELSAAQQRARDAIRSAPPQAARAAVAWDGYLTMDGQRQDAVFVEVSDRGLPSVVLAHRYHDAPGSAEPIGSAVLVERRGPLL</sequence>
<evidence type="ECO:0000313" key="2">
    <source>
        <dbReference type="EMBL" id="MDM7855497.1"/>
    </source>
</evidence>
<protein>
    <submittedName>
        <fullName evidence="2">Uncharacterized protein</fullName>
    </submittedName>
</protein>
<proteinExistence type="predicted"/>
<dbReference type="RefSeq" id="WP_289455325.1">
    <property type="nucleotide sequence ID" value="NZ_JAUCGQ010000001.1"/>
</dbReference>
<name>A0ABT7SIW2_9CELL</name>
<gene>
    <name evidence="2" type="ORF">QRT04_11205</name>
</gene>
<organism evidence="2 3">
    <name type="scientific">Cellulomonas alba</name>
    <dbReference type="NCBI Taxonomy" id="3053467"/>
    <lineage>
        <taxon>Bacteria</taxon>
        <taxon>Bacillati</taxon>
        <taxon>Actinomycetota</taxon>
        <taxon>Actinomycetes</taxon>
        <taxon>Micrococcales</taxon>
        <taxon>Cellulomonadaceae</taxon>
        <taxon>Cellulomonas</taxon>
    </lineage>
</organism>
<dbReference type="Proteomes" id="UP001529338">
    <property type="component" value="Unassembled WGS sequence"/>
</dbReference>
<evidence type="ECO:0000256" key="1">
    <source>
        <dbReference type="SAM" id="MobiDB-lite"/>
    </source>
</evidence>
<feature type="region of interest" description="Disordered" evidence="1">
    <location>
        <begin position="1"/>
        <end position="37"/>
    </location>
</feature>
<accession>A0ABT7SIW2</accession>
<comment type="caution">
    <text evidence="2">The sequence shown here is derived from an EMBL/GenBank/DDBJ whole genome shotgun (WGS) entry which is preliminary data.</text>
</comment>
<reference evidence="2 3" key="1">
    <citation type="submission" date="2023-06" db="EMBL/GenBank/DDBJ databases">
        <title>Cellulomonas sp. MW4 Whole genome sequence.</title>
        <authorList>
            <person name="Park S."/>
        </authorList>
    </citation>
    <scope>NUCLEOTIDE SEQUENCE [LARGE SCALE GENOMIC DNA]</scope>
    <source>
        <strain evidence="2 3">MW4</strain>
    </source>
</reference>